<sequence>MVAKGHVKPKPRETSSLAHLTQKKGPKHLLPPIDNQPMVAKGHVKPKPRETSPAHVSQKKRPMQFLPPLVNELIGVKLAVKPTWEATFCRAGLSQTLHKPSKGFNLEDPNMFLFKPVYNKLHAKSLEEYVQNPQRKKFLKKEGYITSDNKVTCSLAEYNKYNDYLKSVNVFNARKCGGTQHAPTKGDVREKNSAVVKVVEASRNELVSKKMLEKNGSSKVNLDSSDITCSKGRQNFSHLVMARRKEALKKKALPNIDMEIKGKVLNIEEDIKENDVKLETYMKQLNEILKSHAKRSTQSLFNADEKLAMAAINRESTEDELSHDEEDTTIKVPDPVEVTCLENAVPEGLWSKGKLFISFRLSPKSFNI</sequence>
<accession>A0A8C4WZU4</accession>
<reference evidence="2" key="1">
    <citation type="submission" date="2025-08" db="UniProtKB">
        <authorList>
            <consortium name="Ensembl"/>
        </authorList>
    </citation>
    <scope>IDENTIFICATION</scope>
</reference>
<feature type="region of interest" description="Disordered" evidence="1">
    <location>
        <begin position="1"/>
        <end position="60"/>
    </location>
</feature>
<dbReference type="Ensembl" id="ENSEBUT00000022914.1">
    <property type="protein sequence ID" value="ENSEBUP00000022338.1"/>
    <property type="gene ID" value="ENSEBUG00000013762.1"/>
</dbReference>
<evidence type="ECO:0000313" key="3">
    <source>
        <dbReference type="Proteomes" id="UP000694388"/>
    </source>
</evidence>
<dbReference type="GeneTree" id="ENSGT00930000152744"/>
<reference evidence="2" key="2">
    <citation type="submission" date="2025-09" db="UniProtKB">
        <authorList>
            <consortium name="Ensembl"/>
        </authorList>
    </citation>
    <scope>IDENTIFICATION</scope>
</reference>
<proteinExistence type="predicted"/>
<organism evidence="2 3">
    <name type="scientific">Eptatretus burgeri</name>
    <name type="common">Inshore hagfish</name>
    <dbReference type="NCBI Taxonomy" id="7764"/>
    <lineage>
        <taxon>Eukaryota</taxon>
        <taxon>Metazoa</taxon>
        <taxon>Chordata</taxon>
        <taxon>Craniata</taxon>
        <taxon>Vertebrata</taxon>
        <taxon>Cyclostomata</taxon>
        <taxon>Myxini</taxon>
        <taxon>Myxiniformes</taxon>
        <taxon>Myxinidae</taxon>
        <taxon>Eptatretinae</taxon>
        <taxon>Eptatretus</taxon>
    </lineage>
</organism>
<name>A0A8C4WZU4_EPTBU</name>
<dbReference type="Proteomes" id="UP000694388">
    <property type="component" value="Unplaced"/>
</dbReference>
<evidence type="ECO:0000256" key="1">
    <source>
        <dbReference type="SAM" id="MobiDB-lite"/>
    </source>
</evidence>
<dbReference type="AlphaFoldDB" id="A0A8C4WZU4"/>
<protein>
    <submittedName>
        <fullName evidence="2">Uncharacterized protein</fullName>
    </submittedName>
</protein>
<keyword evidence="3" id="KW-1185">Reference proteome</keyword>
<dbReference type="InterPro" id="IPR038891">
    <property type="entry name" value="FSIP2"/>
</dbReference>
<evidence type="ECO:0000313" key="2">
    <source>
        <dbReference type="Ensembl" id="ENSEBUP00000022338.1"/>
    </source>
</evidence>
<dbReference type="PANTHER" id="PTHR47315:SF3">
    <property type="entry name" value="FIBROUS SHEATH-INTERACTING PROTEIN 2-LIKE"/>
    <property type="match status" value="1"/>
</dbReference>
<dbReference type="PANTHER" id="PTHR47315">
    <property type="entry name" value="FIBROUS SHEATH INTERACTING PROTEIN 2"/>
    <property type="match status" value="1"/>
</dbReference>